<dbReference type="EMBL" id="PZQS01000002">
    <property type="protein sequence ID" value="PVD35569.1"/>
    <property type="molecule type" value="Genomic_DNA"/>
</dbReference>
<reference evidence="1 2" key="1">
    <citation type="submission" date="2018-04" db="EMBL/GenBank/DDBJ databases">
        <title>The genome of golden apple snail Pomacea canaliculata provides insight into stress tolerance and invasive adaptation.</title>
        <authorList>
            <person name="Liu C."/>
            <person name="Liu B."/>
            <person name="Ren Y."/>
            <person name="Zhang Y."/>
            <person name="Wang H."/>
            <person name="Li S."/>
            <person name="Jiang F."/>
            <person name="Yin L."/>
            <person name="Zhang G."/>
            <person name="Qian W."/>
            <person name="Fan W."/>
        </authorList>
    </citation>
    <scope>NUCLEOTIDE SEQUENCE [LARGE SCALE GENOMIC DNA]</scope>
    <source>
        <strain evidence="1">SZHN2017</strain>
        <tissue evidence="1">Muscle</tissue>
    </source>
</reference>
<keyword evidence="2" id="KW-1185">Reference proteome</keyword>
<dbReference type="AlphaFoldDB" id="A0A2T7PQ71"/>
<evidence type="ECO:0000313" key="1">
    <source>
        <dbReference type="EMBL" id="PVD35569.1"/>
    </source>
</evidence>
<comment type="caution">
    <text evidence="1">The sequence shown here is derived from an EMBL/GenBank/DDBJ whole genome shotgun (WGS) entry which is preliminary data.</text>
</comment>
<gene>
    <name evidence="1" type="ORF">C0Q70_02532</name>
</gene>
<proteinExistence type="predicted"/>
<accession>A0A2T7PQ71</accession>
<evidence type="ECO:0000313" key="2">
    <source>
        <dbReference type="Proteomes" id="UP000245119"/>
    </source>
</evidence>
<dbReference type="OrthoDB" id="10042078at2759"/>
<organism evidence="1 2">
    <name type="scientific">Pomacea canaliculata</name>
    <name type="common">Golden apple snail</name>
    <dbReference type="NCBI Taxonomy" id="400727"/>
    <lineage>
        <taxon>Eukaryota</taxon>
        <taxon>Metazoa</taxon>
        <taxon>Spiralia</taxon>
        <taxon>Lophotrochozoa</taxon>
        <taxon>Mollusca</taxon>
        <taxon>Gastropoda</taxon>
        <taxon>Caenogastropoda</taxon>
        <taxon>Architaenioglossa</taxon>
        <taxon>Ampullarioidea</taxon>
        <taxon>Ampullariidae</taxon>
        <taxon>Pomacea</taxon>
    </lineage>
</organism>
<evidence type="ECO:0008006" key="3">
    <source>
        <dbReference type="Google" id="ProtNLM"/>
    </source>
</evidence>
<name>A0A2T7PQ71_POMCA</name>
<sequence length="466" mass="50217">MHAKCYVTGYKWAIGTTPGGVLAILENPALDDIGVQMNGTEELDPDTRPVTSRKSNISIGSQKEGRCCDILPRTLVATNMSGVVSIRNGCLYINDEKLIDLRNSHPGANGSDTAASPSDFQMAPGSELFLYVDACNEARCTGPEMKGSVLIVGDHSEQAVSRNGSSVQLALSTARRQKRSTSNIVINTPNGMAVGQTVVLTPLTHADLNATYDSVASTDFVSYLTNPEDTVHSVDTVDRILAHSICGASGNARPFTVTYPYDPSDSDSVLTLLHWNPDLQKWQQSADTCNKTDSIVIDEASQTITVKVCSTYGTSTYFVKQTQFLLSAVSKNISNSEPVLTSSTNLTMKEDEGTFLYKVQTSDEDGDTVIVQLHDVEPLSPDQGELLLAQGNLVLFTPCADCSGTYLIQLLLKESPVTGILPATATTTLTVDVTAVNDAPVAFTFHNGKDLMPPDHWQRMRVAWAL</sequence>
<dbReference type="Proteomes" id="UP000245119">
    <property type="component" value="Linkage Group LG2"/>
</dbReference>
<protein>
    <recommendedName>
        <fullName evidence="3">Cadherin domain-containing protein</fullName>
    </recommendedName>
</protein>